<evidence type="ECO:0000256" key="10">
    <source>
        <dbReference type="ARBA" id="ARBA00023136"/>
    </source>
</evidence>
<evidence type="ECO:0000256" key="13">
    <source>
        <dbReference type="RuleBase" id="RU004429"/>
    </source>
</evidence>
<keyword evidence="7" id="KW-1278">Translocase</keyword>
<evidence type="ECO:0000256" key="6">
    <source>
        <dbReference type="ARBA" id="ARBA00022719"/>
    </source>
</evidence>
<comment type="caution">
    <text evidence="14">The sequence shown here is derived from an EMBL/GenBank/DDBJ whole genome shotgun (WGS) entry which is preliminary data.</text>
</comment>
<name>A0AA35XVS0_9PROT</name>
<comment type="similarity">
    <text evidence="2 13">Belongs to the complex I subunit 6 family.</text>
</comment>
<dbReference type="InterPro" id="IPR001457">
    <property type="entry name" value="NADH_UbQ/plastoQ_OxRdtase_su6"/>
</dbReference>
<evidence type="ECO:0000256" key="11">
    <source>
        <dbReference type="ARBA" id="ARBA00025811"/>
    </source>
</evidence>
<dbReference type="GO" id="GO:0048038">
    <property type="term" value="F:quinone binding"/>
    <property type="evidence" value="ECO:0007669"/>
    <property type="project" value="UniProtKB-UniRule"/>
</dbReference>
<keyword evidence="4 13" id="KW-1003">Cell membrane</keyword>
<dbReference type="GO" id="GO:0008137">
    <property type="term" value="F:NADH dehydrogenase (ubiquinone) activity"/>
    <property type="evidence" value="ECO:0007669"/>
    <property type="project" value="UniProtKB-UniRule"/>
</dbReference>
<keyword evidence="10 13" id="KW-0472">Membrane</keyword>
<evidence type="ECO:0000256" key="3">
    <source>
        <dbReference type="ARBA" id="ARBA00019907"/>
    </source>
</evidence>
<dbReference type="GO" id="GO:0005886">
    <property type="term" value="C:plasma membrane"/>
    <property type="evidence" value="ECO:0007669"/>
    <property type="project" value="UniProtKB-SubCell"/>
</dbReference>
<evidence type="ECO:0000256" key="7">
    <source>
        <dbReference type="ARBA" id="ARBA00022967"/>
    </source>
</evidence>
<keyword evidence="5 13" id="KW-0812">Transmembrane</keyword>
<comment type="function">
    <text evidence="13">NDH-1 shuttles electrons from NADH, via FMN and iron-sulfur (Fe-S) centers, to quinones in the respiratory chain. Couples the redox reaction to proton translocation (for every two electrons transferred, four hydrogen ions are translocated across the cytoplasmic membrane), and thus conserves the redox energy in a proton gradient.</text>
</comment>
<dbReference type="Gene3D" id="1.20.120.1200">
    <property type="entry name" value="NADH-ubiquinone/plastoquinone oxidoreductase chain 6, subunit NuoJ"/>
    <property type="match status" value="1"/>
</dbReference>
<evidence type="ECO:0000256" key="12">
    <source>
        <dbReference type="ARBA" id="ARBA00047712"/>
    </source>
</evidence>
<dbReference type="Proteomes" id="UP001176960">
    <property type="component" value="Unassembled WGS sequence"/>
</dbReference>
<comment type="subcellular location">
    <subcellularLocation>
        <location evidence="1 13">Cell membrane</location>
        <topology evidence="1 13">Multi-pass membrane protein</topology>
    </subcellularLocation>
</comment>
<dbReference type="FunFam" id="1.20.120.1200:FF:000001">
    <property type="entry name" value="NADH-quinone oxidoreductase subunit J"/>
    <property type="match status" value="1"/>
</dbReference>
<evidence type="ECO:0000256" key="9">
    <source>
        <dbReference type="ARBA" id="ARBA00023027"/>
    </source>
</evidence>
<keyword evidence="8 13" id="KW-1133">Transmembrane helix</keyword>
<keyword evidence="9 13" id="KW-0520">NAD</keyword>
<dbReference type="PANTHER" id="PTHR33269:SF17">
    <property type="entry name" value="NADH-UBIQUINONE OXIDOREDUCTASE CHAIN 6"/>
    <property type="match status" value="1"/>
</dbReference>
<comment type="subunit">
    <text evidence="11">Composed of 13 different subunits. Subunits NuoA, H, J, K, L, M, N constitute the membrane sector of the complex.</text>
</comment>
<proteinExistence type="inferred from homology"/>
<feature type="transmembrane region" description="Helical" evidence="13">
    <location>
        <begin position="29"/>
        <end position="50"/>
    </location>
</feature>
<dbReference type="EC" id="7.1.1.-" evidence="13"/>
<comment type="catalytic activity">
    <reaction evidence="12 13">
        <text>a quinone + NADH + 5 H(+)(in) = a quinol + NAD(+) + 4 H(+)(out)</text>
        <dbReference type="Rhea" id="RHEA:57888"/>
        <dbReference type="ChEBI" id="CHEBI:15378"/>
        <dbReference type="ChEBI" id="CHEBI:24646"/>
        <dbReference type="ChEBI" id="CHEBI:57540"/>
        <dbReference type="ChEBI" id="CHEBI:57945"/>
        <dbReference type="ChEBI" id="CHEBI:132124"/>
    </reaction>
</comment>
<dbReference type="PANTHER" id="PTHR33269">
    <property type="entry name" value="NADH-UBIQUINONE OXIDOREDUCTASE CHAIN 6"/>
    <property type="match status" value="1"/>
</dbReference>
<reference evidence="14" key="1">
    <citation type="submission" date="2023-03" db="EMBL/GenBank/DDBJ databases">
        <authorList>
            <person name="Cleenwerck I."/>
        </authorList>
    </citation>
    <scope>NUCLEOTIDE SEQUENCE</scope>
    <source>
        <strain evidence="14">LMG 32879</strain>
    </source>
</reference>
<accession>A0AA35XVS0</accession>
<feature type="transmembrane region" description="Helical" evidence="13">
    <location>
        <begin position="88"/>
        <end position="111"/>
    </location>
</feature>
<evidence type="ECO:0000256" key="1">
    <source>
        <dbReference type="ARBA" id="ARBA00004651"/>
    </source>
</evidence>
<dbReference type="NCBIfam" id="NF005162">
    <property type="entry name" value="PRK06638.1-1"/>
    <property type="match status" value="1"/>
</dbReference>
<feature type="transmembrane region" description="Helical" evidence="13">
    <location>
        <begin position="56"/>
        <end position="76"/>
    </location>
</feature>
<keyword evidence="6 13" id="KW-0874">Quinone</keyword>
<dbReference type="EMBL" id="CATKSH010000004">
    <property type="protein sequence ID" value="CAI9120034.1"/>
    <property type="molecule type" value="Genomic_DNA"/>
</dbReference>
<gene>
    <name evidence="14" type="primary">nuoJ</name>
    <name evidence="14" type="ORF">LMG32879_000862</name>
</gene>
<keyword evidence="15" id="KW-1185">Reference proteome</keyword>
<dbReference type="RefSeq" id="WP_289841833.1">
    <property type="nucleotide sequence ID" value="NZ_CATKSH010000004.1"/>
</dbReference>
<feature type="transmembrane region" description="Helical" evidence="13">
    <location>
        <begin position="140"/>
        <end position="161"/>
    </location>
</feature>
<evidence type="ECO:0000256" key="2">
    <source>
        <dbReference type="ARBA" id="ARBA00005698"/>
    </source>
</evidence>
<evidence type="ECO:0000256" key="8">
    <source>
        <dbReference type="ARBA" id="ARBA00022989"/>
    </source>
</evidence>
<dbReference type="GO" id="GO:0016491">
    <property type="term" value="F:oxidoreductase activity"/>
    <property type="evidence" value="ECO:0007669"/>
    <property type="project" value="UniProtKB-KW"/>
</dbReference>
<evidence type="ECO:0000256" key="4">
    <source>
        <dbReference type="ARBA" id="ARBA00022475"/>
    </source>
</evidence>
<organism evidence="14 15">
    <name type="scientific">Brytella acorum</name>
    <dbReference type="NCBI Taxonomy" id="2959299"/>
    <lineage>
        <taxon>Bacteria</taxon>
        <taxon>Pseudomonadati</taxon>
        <taxon>Pseudomonadota</taxon>
        <taxon>Alphaproteobacteria</taxon>
        <taxon>Acetobacterales</taxon>
        <taxon>Acetobacteraceae</taxon>
        <taxon>Brytella</taxon>
    </lineage>
</organism>
<dbReference type="AlphaFoldDB" id="A0AA35XVS0"/>
<dbReference type="InterPro" id="IPR042106">
    <property type="entry name" value="Nuo/plastoQ_OxRdtase_6_NuoJ"/>
</dbReference>
<evidence type="ECO:0000313" key="14">
    <source>
        <dbReference type="EMBL" id="CAI9120034.1"/>
    </source>
</evidence>
<feature type="transmembrane region" description="Helical" evidence="13">
    <location>
        <begin position="6"/>
        <end position="24"/>
    </location>
</feature>
<evidence type="ECO:0000256" key="5">
    <source>
        <dbReference type="ARBA" id="ARBA00022692"/>
    </source>
</evidence>
<sequence>MSIPLAIYGLVAVCAAAMVITRTIAVHALVYMVATLLALACVFDTLGAPFAAALEVIVYAGAIMVLFVFVVMMVNLGRPDQEREKSWLTVGTWIVPALLALILLCTLLFGASHVTADPMPMAAGGPIGPQAVGLRLYGPYLLTVELSSFLLLAGLVSAFHIGRRIGERQE</sequence>
<keyword evidence="14" id="KW-0560">Oxidoreductase</keyword>
<protein>
    <recommendedName>
        <fullName evidence="3 13">NADH-quinone oxidoreductase subunit J</fullName>
        <ecNumber evidence="13">7.1.1.-</ecNumber>
    </recommendedName>
</protein>
<dbReference type="Pfam" id="PF00499">
    <property type="entry name" value="Oxidored_q3"/>
    <property type="match status" value="1"/>
</dbReference>
<evidence type="ECO:0000313" key="15">
    <source>
        <dbReference type="Proteomes" id="UP001176960"/>
    </source>
</evidence>